<dbReference type="GO" id="GO:0045292">
    <property type="term" value="P:mRNA cis splicing, via spliceosome"/>
    <property type="evidence" value="ECO:0007669"/>
    <property type="project" value="TreeGrafter"/>
</dbReference>
<sequence length="636" mass="74622">MSSKGSAHSDRKHKSFHHDTDIKSNFSKGHYGKSDLFSQKSNGDPESSNSSSNRHRYRDGVHDRDRDRDRDHDHDRYWHRDYEQSRKRNLSNRNHSRKKSRSPSPISMKHSYRDHHQKSERQKIRPTHFSQKQKETEEQRTKKWVAEEDSFVLKQMKYGALLRIKEGRSKPIDWIAANLRLIDGDPKVYDADFNNDDIDFDIPIPYSIIYGLNLQNIITLEEDVQKYIELDRHPRNTEFWEMVLILCQDRKKILENMALNEKLKGGANPEDDLVRPVSDDINAVLDGKTYSQLVDLEKEVEIMKISKDPSVDIDFWERLLRELVICKAKAKIDQFYKAVIDERLKQLRKQQHTEALRAKIQISQLLSQGVRHSAKSINYSSSMDTISPADQANNHMFLAQFINQDGVQIQRIQFANFIENLEKNRDLVKQQRFIPMKTRPKDSQSRHIVSEFNEEKKLAFMPPVVTKTQTTYDADGVQMNENEEMFNSEENMVPLENNGVYGSDSGLQKPRFYNRVILGYEWNRYNQTHYSAESPPPKVVQGYKFNIFYPDLIDSKQAPTFSIIRDKRKTSKQLAIAAGQNDTCIIKFHSGAPYQDIAFKIVDRQWDNSPHRGSRCKFENGVLQVHFKFKRVFYRK</sequence>
<dbReference type="GO" id="GO:0005737">
    <property type="term" value="C:cytoplasm"/>
    <property type="evidence" value="ECO:0007669"/>
    <property type="project" value="TreeGrafter"/>
</dbReference>
<dbReference type="InterPro" id="IPR018816">
    <property type="entry name" value="Cactin_central"/>
</dbReference>
<gene>
    <name evidence="6" type="ORF">SAPINGB_P003071</name>
</gene>
<feature type="compositionally biased region" description="Basic residues" evidence="3">
    <location>
        <begin position="87"/>
        <end position="101"/>
    </location>
</feature>
<evidence type="ECO:0000259" key="5">
    <source>
        <dbReference type="Pfam" id="PF10312"/>
    </source>
</evidence>
<accession>A0A5E8BRK2</accession>
<dbReference type="Proteomes" id="UP000398389">
    <property type="component" value="Unassembled WGS sequence"/>
</dbReference>
<dbReference type="Pfam" id="PF09732">
    <property type="entry name" value="CactinC_cactus"/>
    <property type="match status" value="1"/>
</dbReference>
<feature type="region of interest" description="Disordered" evidence="3">
    <location>
        <begin position="1"/>
        <end position="141"/>
    </location>
</feature>
<reference evidence="6 7" key="1">
    <citation type="submission" date="2019-09" db="EMBL/GenBank/DDBJ databases">
        <authorList>
            <person name="Brejova B."/>
        </authorList>
    </citation>
    <scope>NUCLEOTIDE SEQUENCE [LARGE SCALE GENOMIC DNA]</scope>
</reference>
<comment type="similarity">
    <text evidence="1">Belongs to the CACTIN family.</text>
</comment>
<evidence type="ECO:0000313" key="6">
    <source>
        <dbReference type="EMBL" id="VVT51363.1"/>
    </source>
</evidence>
<evidence type="ECO:0000256" key="3">
    <source>
        <dbReference type="SAM" id="MobiDB-lite"/>
    </source>
</evidence>
<dbReference type="SMART" id="SM01050">
    <property type="entry name" value="CactinC_cactus"/>
    <property type="match status" value="1"/>
</dbReference>
<feature type="domain" description="Splicing factor Cactin C-terminal" evidence="4">
    <location>
        <begin position="507"/>
        <end position="636"/>
    </location>
</feature>
<name>A0A5E8BRK2_9ASCO</name>
<dbReference type="RefSeq" id="XP_031853680.1">
    <property type="nucleotide sequence ID" value="XM_031997789.1"/>
</dbReference>
<dbReference type="OrthoDB" id="265955at2759"/>
<evidence type="ECO:0000313" key="7">
    <source>
        <dbReference type="Proteomes" id="UP000398389"/>
    </source>
</evidence>
<feature type="compositionally biased region" description="Polar residues" evidence="3">
    <location>
        <begin position="36"/>
        <end position="46"/>
    </location>
</feature>
<dbReference type="GO" id="GO:0005681">
    <property type="term" value="C:spliceosomal complex"/>
    <property type="evidence" value="ECO:0007669"/>
    <property type="project" value="TreeGrafter"/>
</dbReference>
<dbReference type="Pfam" id="PF10312">
    <property type="entry name" value="Cactin_mid"/>
    <property type="match status" value="1"/>
</dbReference>
<keyword evidence="7" id="KW-1185">Reference proteome</keyword>
<feature type="domain" description="Splicing factor cactin central" evidence="5">
    <location>
        <begin position="134"/>
        <end position="335"/>
    </location>
</feature>
<dbReference type="PANTHER" id="PTHR21737:SF4">
    <property type="entry name" value="SPLICING FACTOR CACTIN"/>
    <property type="match status" value="1"/>
</dbReference>
<evidence type="ECO:0000259" key="4">
    <source>
        <dbReference type="Pfam" id="PF09732"/>
    </source>
</evidence>
<dbReference type="GeneID" id="43581889"/>
<protein>
    <recommendedName>
        <fullName evidence="2">Splicing factor Cactin</fullName>
    </recommendedName>
</protein>
<dbReference type="PANTHER" id="PTHR21737">
    <property type="entry name" value="POLYGLUTAMINE BINDING PROTEIN 1/MARVEL MEMBRANE-ASSOCIATING DOMAIN CONTAINING 3"/>
    <property type="match status" value="1"/>
</dbReference>
<evidence type="ECO:0000256" key="1">
    <source>
        <dbReference type="ARBA" id="ARBA00006895"/>
    </source>
</evidence>
<dbReference type="AlphaFoldDB" id="A0A5E8BRK2"/>
<evidence type="ECO:0000256" key="2">
    <source>
        <dbReference type="ARBA" id="ARBA00034534"/>
    </source>
</evidence>
<dbReference type="EMBL" id="CABVLU010000002">
    <property type="protein sequence ID" value="VVT51363.1"/>
    <property type="molecule type" value="Genomic_DNA"/>
</dbReference>
<proteinExistence type="inferred from homology"/>
<feature type="compositionally biased region" description="Basic and acidic residues" evidence="3">
    <location>
        <begin position="58"/>
        <end position="86"/>
    </location>
</feature>
<organism evidence="6 7">
    <name type="scientific">Magnusiomyces paraingens</name>
    <dbReference type="NCBI Taxonomy" id="2606893"/>
    <lineage>
        <taxon>Eukaryota</taxon>
        <taxon>Fungi</taxon>
        <taxon>Dikarya</taxon>
        <taxon>Ascomycota</taxon>
        <taxon>Saccharomycotina</taxon>
        <taxon>Dipodascomycetes</taxon>
        <taxon>Dipodascales</taxon>
        <taxon>Dipodascaceae</taxon>
        <taxon>Magnusiomyces</taxon>
    </lineage>
</organism>
<feature type="compositionally biased region" description="Basic and acidic residues" evidence="3">
    <location>
        <begin position="132"/>
        <end position="141"/>
    </location>
</feature>
<dbReference type="InterPro" id="IPR019134">
    <property type="entry name" value="Cactin_C"/>
</dbReference>